<feature type="domain" description="DUF5672" evidence="3">
    <location>
        <begin position="144"/>
        <end position="275"/>
    </location>
</feature>
<dbReference type="EMBL" id="JARVKF010000330">
    <property type="protein sequence ID" value="KAK9419263.1"/>
    <property type="molecule type" value="Genomic_DNA"/>
</dbReference>
<organism evidence="4 5">
    <name type="scientific">Seiridium unicorne</name>
    <dbReference type="NCBI Taxonomy" id="138068"/>
    <lineage>
        <taxon>Eukaryota</taxon>
        <taxon>Fungi</taxon>
        <taxon>Dikarya</taxon>
        <taxon>Ascomycota</taxon>
        <taxon>Pezizomycotina</taxon>
        <taxon>Sordariomycetes</taxon>
        <taxon>Xylariomycetidae</taxon>
        <taxon>Amphisphaeriales</taxon>
        <taxon>Sporocadaceae</taxon>
        <taxon>Seiridium</taxon>
    </lineage>
</organism>
<evidence type="ECO:0000259" key="3">
    <source>
        <dbReference type="Pfam" id="PF18922"/>
    </source>
</evidence>
<reference evidence="4 5" key="1">
    <citation type="journal article" date="2024" name="J. Plant Pathol.">
        <title>Sequence and assembly of the genome of Seiridium unicorne, isolate CBS 538.82, causal agent of cypress canker disease.</title>
        <authorList>
            <person name="Scali E."/>
            <person name="Rocca G.D."/>
            <person name="Danti R."/>
            <person name="Garbelotto M."/>
            <person name="Barberini S."/>
            <person name="Baroncelli R."/>
            <person name="Emiliani G."/>
        </authorList>
    </citation>
    <scope>NUCLEOTIDE SEQUENCE [LARGE SCALE GENOMIC DNA]</scope>
    <source>
        <strain evidence="4 5">BM-138-508</strain>
    </source>
</reference>
<evidence type="ECO:0000256" key="2">
    <source>
        <dbReference type="SAM" id="Phobius"/>
    </source>
</evidence>
<dbReference type="Pfam" id="PF18922">
    <property type="entry name" value="DUF5672"/>
    <property type="match status" value="1"/>
</dbReference>
<evidence type="ECO:0000313" key="5">
    <source>
        <dbReference type="Proteomes" id="UP001408356"/>
    </source>
</evidence>
<comment type="caution">
    <text evidence="4">The sequence shown here is derived from an EMBL/GenBank/DDBJ whole genome shotgun (WGS) entry which is preliminary data.</text>
</comment>
<keyword evidence="2" id="KW-0812">Transmembrane</keyword>
<proteinExistence type="predicted"/>
<feature type="compositionally biased region" description="Polar residues" evidence="1">
    <location>
        <begin position="337"/>
        <end position="347"/>
    </location>
</feature>
<keyword evidence="5" id="KW-1185">Reference proteome</keyword>
<dbReference type="Proteomes" id="UP001408356">
    <property type="component" value="Unassembled WGS sequence"/>
</dbReference>
<sequence>MSAGSTSSPVAGIFVLTRSKILLILSLAITWYIAGLVPHYRPQVQASFRNRLDEAKEKIPSVKVDWHPNAVSDADLDPRLKYNTSKVALLIEPRPLPHLVPQILHMITVVPSDWRFVFIGSNKSVISVGRSYATKHQQAMGKLDLMVLPQPWEIDSKENIHRILTDVRFYDEFLPGVEWLLKYEYDSILCANSESSLNDWLHWDWAGAPRTTDDRFSGNGGLSLRRVSTIKRVLKFQERLNDTTAEDEWFGTRVWVLPGAKVASGTEGQLAVEDTYIPNAMGFHVRDGGNNMADAVWKDPTQRKAIFDYCPELTLIMDMKLEVERCPGDDKQGNLPAESSSSDAGQN</sequence>
<gene>
    <name evidence="4" type="ORF">SUNI508_01240</name>
</gene>
<keyword evidence="2" id="KW-0472">Membrane</keyword>
<dbReference type="InterPro" id="IPR043729">
    <property type="entry name" value="DUF5672"/>
</dbReference>
<accession>A0ABR2UXW9</accession>
<feature type="transmembrane region" description="Helical" evidence="2">
    <location>
        <begin position="21"/>
        <end position="40"/>
    </location>
</feature>
<evidence type="ECO:0000313" key="4">
    <source>
        <dbReference type="EMBL" id="KAK9419263.1"/>
    </source>
</evidence>
<evidence type="ECO:0000256" key="1">
    <source>
        <dbReference type="SAM" id="MobiDB-lite"/>
    </source>
</evidence>
<protein>
    <recommendedName>
        <fullName evidence="3">DUF5672 domain-containing protein</fullName>
    </recommendedName>
</protein>
<feature type="region of interest" description="Disordered" evidence="1">
    <location>
        <begin position="327"/>
        <end position="347"/>
    </location>
</feature>
<keyword evidence="2" id="KW-1133">Transmembrane helix</keyword>
<name>A0ABR2UXW9_9PEZI</name>